<dbReference type="Proteomes" id="UP000181936">
    <property type="component" value="Chromosome"/>
</dbReference>
<dbReference type="RefSeq" id="WP_072581242.1">
    <property type="nucleotide sequence ID" value="NZ_CP016020.1"/>
</dbReference>
<dbReference type="Gene3D" id="3.30.450.40">
    <property type="match status" value="1"/>
</dbReference>
<protein>
    <recommendedName>
        <fullName evidence="2">GAF domain-containing protein</fullName>
    </recommendedName>
</protein>
<dbReference type="EMBL" id="CP016020">
    <property type="protein sequence ID" value="APH06441.1"/>
    <property type="molecule type" value="Genomic_DNA"/>
</dbReference>
<dbReference type="InterPro" id="IPR029016">
    <property type="entry name" value="GAF-like_dom_sf"/>
</dbReference>
<sequence length="592" mass="67810">MNTEKKLMGLINSVRVLTSTLDLDEVLNHLIEEVLNVIEGANASVLFLYDKKIDRLYAKTAAGFDMEHLKKISLKPGEGMSGKTFLSRKGRIFLSETDTVEGMENISDHTMKYYGDALGQLRYPASALCVPLISKEDCIGVLTVDIYEKNVQFDESDLQLLETFAVQATIAIENAILFSRNERTKKMHEELSKVSLSQGGLEEITKTLAGLIDSKVAVIDEFLDVIVSSTVQSEKTAKKLAITYERLFEQAMKDEGVIYETIELEQNQQTRVYLFPIKTYKYTIGYLTIFLEGEAILDTIDRFAVEQASVIFALEMNRRETSTINDLKYSGYILDQILQNGYSALSHNQLSKINFFDNQNDRYVTVQAYIKDPLLSIKEFSDKKNQLIRYIYREIAGLQFKTLVLDKNMEVVFLLMVPSRVEEAELQRQLTKVFNQLQKRAKEMLDISLLVGIGRMVPHLKEVQSSYRDTQKCIDFLQSTNHLNMILSYQELGTQRLFLKTERNELKDFVNDMLGPIIAYDQENSTELLATLKVYLESNQNMALAAKRLYVHTNTIKYRLNTIKEIVSIDHLDGKKAFDLQLGLYVQEFLQL</sequence>
<reference evidence="3 4" key="1">
    <citation type="journal article" date="2016" name="Sci. Rep.">
        <title>Complete genome sequence and transcriptomic analysis of a novel marine strain Bacillus weihaiensis reveals the mechanism of brown algae degradation.</title>
        <authorList>
            <person name="Zhu Y."/>
            <person name="Chen P."/>
            <person name="Bao Y."/>
            <person name="Men Y."/>
            <person name="Zeng Y."/>
            <person name="Yang J."/>
            <person name="Sun J."/>
            <person name="Sun Y."/>
        </authorList>
    </citation>
    <scope>NUCLEOTIDE SEQUENCE [LARGE SCALE GENOMIC DNA]</scope>
    <source>
        <strain evidence="3 4">Alg07</strain>
    </source>
</reference>
<organism evidence="3 4">
    <name type="scientific">Bacillus weihaiensis</name>
    <dbReference type="NCBI Taxonomy" id="1547283"/>
    <lineage>
        <taxon>Bacteria</taxon>
        <taxon>Bacillati</taxon>
        <taxon>Bacillota</taxon>
        <taxon>Bacilli</taxon>
        <taxon>Bacillales</taxon>
        <taxon>Bacillaceae</taxon>
        <taxon>Bacillus</taxon>
    </lineage>
</organism>
<proteinExistence type="inferred from homology"/>
<dbReference type="Gene3D" id="1.10.10.2840">
    <property type="entry name" value="PucR C-terminal helix-turn-helix domain"/>
    <property type="match status" value="1"/>
</dbReference>
<accession>A0A1L3MVR5</accession>
<dbReference type="OrthoDB" id="143422at2"/>
<keyword evidence="4" id="KW-1185">Reference proteome</keyword>
<dbReference type="PANTHER" id="PTHR33744">
    <property type="entry name" value="CARBOHYDRATE DIACID REGULATOR"/>
    <property type="match status" value="1"/>
</dbReference>
<dbReference type="InterPro" id="IPR042070">
    <property type="entry name" value="PucR_C-HTH_sf"/>
</dbReference>
<name>A0A1L3MVR5_9BACI</name>
<evidence type="ECO:0000256" key="1">
    <source>
        <dbReference type="ARBA" id="ARBA00006754"/>
    </source>
</evidence>
<dbReference type="PANTHER" id="PTHR33744:SF7">
    <property type="entry name" value="PUCR FAMILY TRANSCRIPTIONAL REGULATOR"/>
    <property type="match status" value="1"/>
</dbReference>
<dbReference type="SUPFAM" id="SSF55781">
    <property type="entry name" value="GAF domain-like"/>
    <property type="match status" value="1"/>
</dbReference>
<evidence type="ECO:0000313" key="3">
    <source>
        <dbReference type="EMBL" id="APH06441.1"/>
    </source>
</evidence>
<dbReference type="InterPro" id="IPR041522">
    <property type="entry name" value="CdaR_GGDEF"/>
</dbReference>
<feature type="domain" description="GAF" evidence="2">
    <location>
        <begin position="22"/>
        <end position="182"/>
    </location>
</feature>
<dbReference type="SMART" id="SM00065">
    <property type="entry name" value="GAF"/>
    <property type="match status" value="1"/>
</dbReference>
<gene>
    <name evidence="3" type="ORF">A9C19_17835</name>
</gene>
<dbReference type="Pfam" id="PF17853">
    <property type="entry name" value="GGDEF_2"/>
    <property type="match status" value="1"/>
</dbReference>
<dbReference type="InterPro" id="IPR025736">
    <property type="entry name" value="PucR_C-HTH_dom"/>
</dbReference>
<dbReference type="InterPro" id="IPR051448">
    <property type="entry name" value="CdaR-like_regulators"/>
</dbReference>
<comment type="similarity">
    <text evidence="1">Belongs to the CdaR family.</text>
</comment>
<evidence type="ECO:0000313" key="4">
    <source>
        <dbReference type="Proteomes" id="UP000181936"/>
    </source>
</evidence>
<dbReference type="Pfam" id="PF13185">
    <property type="entry name" value="GAF_2"/>
    <property type="match status" value="1"/>
</dbReference>
<dbReference type="STRING" id="1547283.A9C19_17835"/>
<dbReference type="AlphaFoldDB" id="A0A1L3MVR5"/>
<dbReference type="Pfam" id="PF13556">
    <property type="entry name" value="HTH_30"/>
    <property type="match status" value="1"/>
</dbReference>
<dbReference type="InterPro" id="IPR003018">
    <property type="entry name" value="GAF"/>
</dbReference>
<dbReference type="KEGG" id="bwh:A9C19_17835"/>
<evidence type="ECO:0000259" key="2">
    <source>
        <dbReference type="SMART" id="SM00065"/>
    </source>
</evidence>